<dbReference type="RefSeq" id="WP_404319253.1">
    <property type="nucleotide sequence ID" value="NZ_JAUIYO010000026.1"/>
</dbReference>
<protein>
    <recommendedName>
        <fullName evidence="4">Aminotransferase</fullName>
        <ecNumber evidence="4">2.6.1.-</ecNumber>
    </recommendedName>
</protein>
<dbReference type="Pfam" id="PF00155">
    <property type="entry name" value="Aminotran_1_2"/>
    <property type="match status" value="1"/>
</dbReference>
<dbReference type="CDD" id="cd00609">
    <property type="entry name" value="AAT_like"/>
    <property type="match status" value="1"/>
</dbReference>
<dbReference type="InterPro" id="IPR004838">
    <property type="entry name" value="NHTrfase_class1_PyrdxlP-BS"/>
</dbReference>
<evidence type="ECO:0000313" key="6">
    <source>
        <dbReference type="EMBL" id="MFK2827205.1"/>
    </source>
</evidence>
<dbReference type="InterPro" id="IPR015422">
    <property type="entry name" value="PyrdxlP-dep_Trfase_small"/>
</dbReference>
<dbReference type="NCBIfam" id="NF006756">
    <property type="entry name" value="PRK09276.1"/>
    <property type="match status" value="1"/>
</dbReference>
<evidence type="ECO:0000259" key="5">
    <source>
        <dbReference type="Pfam" id="PF00155"/>
    </source>
</evidence>
<dbReference type="SUPFAM" id="SSF53383">
    <property type="entry name" value="PLP-dependent transferases"/>
    <property type="match status" value="1"/>
</dbReference>
<dbReference type="PANTHER" id="PTHR42832">
    <property type="entry name" value="AMINO ACID AMINOTRANSFERASE"/>
    <property type="match status" value="1"/>
</dbReference>
<sequence length="395" mass="43633">MKETVKAEYRSKRVSQIPPYVFSTINKKKAELKKKGVDIIDLGIGDPDLSTPSHIVEKLKDELGDPANFKYPNYGGIPELRQAIADFYKTRYGVDLDSDSEVLVLIGSKEGIAHLVPALIDPGETVLTPDPGYGVYRTAIQLANGVPHSMPLTKSLDFKPDFDAIPEDVLEQAKLMFLNYPGNPTSATVDVDFFEKVIHFAKKHHIAVAHDFAYNMVTFDGYKAPSILQAEGAKEIAVEFGSFSKTYNMTGWRIGYVVGNSSIIEALSVIKSNTDTSQFIPIQKAAAFALTSDQSCVEQHNDIYKERMDTMINALKEIGINVQVPRGSFFIWAEVPHGFNSMDFAEMLLQEVGIVVTPGSAFGDGGEGYFRISLSVPTERLIEAVGRLKKYFSNL</sequence>
<keyword evidence="2 4" id="KW-0032">Aminotransferase</keyword>
<name>A0ABW8ICG7_9BACI</name>
<dbReference type="GO" id="GO:0010285">
    <property type="term" value="F:L,L-diaminopimelate aminotransferase activity"/>
    <property type="evidence" value="ECO:0007669"/>
    <property type="project" value="UniProtKB-EC"/>
</dbReference>
<dbReference type="InterPro" id="IPR015421">
    <property type="entry name" value="PyrdxlP-dep_Trfase_major"/>
</dbReference>
<keyword evidence="7" id="KW-1185">Reference proteome</keyword>
<gene>
    <name evidence="6" type="ORF">QYG89_16415</name>
</gene>
<dbReference type="PROSITE" id="PS00105">
    <property type="entry name" value="AA_TRANSFER_CLASS_1"/>
    <property type="match status" value="1"/>
</dbReference>
<dbReference type="InterPro" id="IPR015424">
    <property type="entry name" value="PyrdxlP-dep_Trfase"/>
</dbReference>
<dbReference type="EC" id="2.6.1.-" evidence="4"/>
<proteinExistence type="inferred from homology"/>
<feature type="domain" description="Aminotransferase class I/classII large" evidence="5">
    <location>
        <begin position="38"/>
        <end position="388"/>
    </location>
</feature>
<keyword evidence="3 4" id="KW-0808">Transferase</keyword>
<organism evidence="6 7">
    <name type="scientific">Bacillus lumedeiriae</name>
    <dbReference type="NCBI Taxonomy" id="3058829"/>
    <lineage>
        <taxon>Bacteria</taxon>
        <taxon>Bacillati</taxon>
        <taxon>Bacillota</taxon>
        <taxon>Bacilli</taxon>
        <taxon>Bacillales</taxon>
        <taxon>Bacillaceae</taxon>
        <taxon>Bacillus</taxon>
    </lineage>
</organism>
<comment type="cofactor">
    <cofactor evidence="1 4">
        <name>pyridoxal 5'-phosphate</name>
        <dbReference type="ChEBI" id="CHEBI:597326"/>
    </cofactor>
</comment>
<evidence type="ECO:0000256" key="1">
    <source>
        <dbReference type="ARBA" id="ARBA00001933"/>
    </source>
</evidence>
<dbReference type="PANTHER" id="PTHR42832:SF3">
    <property type="entry name" value="L-GLUTAMINE--4-(METHYLSULFANYL)-2-OXOBUTANOATE AMINOTRANSFERASE"/>
    <property type="match status" value="1"/>
</dbReference>
<dbReference type="InterPro" id="IPR050881">
    <property type="entry name" value="LL-DAP_aminotransferase"/>
</dbReference>
<comment type="caution">
    <text evidence="6">The sequence shown here is derived from an EMBL/GenBank/DDBJ whole genome shotgun (WGS) entry which is preliminary data.</text>
</comment>
<dbReference type="Proteomes" id="UP001619911">
    <property type="component" value="Unassembled WGS sequence"/>
</dbReference>
<dbReference type="EMBL" id="JAUIYO010000026">
    <property type="protein sequence ID" value="MFK2827205.1"/>
    <property type="molecule type" value="Genomic_DNA"/>
</dbReference>
<evidence type="ECO:0000256" key="2">
    <source>
        <dbReference type="ARBA" id="ARBA00022576"/>
    </source>
</evidence>
<reference evidence="6 7" key="1">
    <citation type="submission" date="2023-07" db="EMBL/GenBank/DDBJ databases">
        <title>Bacillus lucianemedeirus sp. nov, a new species isolated from an immunobiological production facility.</title>
        <authorList>
            <person name="Costa L.V."/>
            <person name="Miranda R.V.S.L."/>
            <person name="Brandao M.L.L."/>
            <person name="Reis C.M.F."/>
            <person name="Frazao A.M."/>
            <person name="Cruz F.V."/>
            <person name="Baio P.V.P."/>
            <person name="Veras J.F.C."/>
            <person name="Ramos J.N."/>
            <person name="Vieira V."/>
        </authorList>
    </citation>
    <scope>NUCLEOTIDE SEQUENCE [LARGE SCALE GENOMIC DNA]</scope>
    <source>
        <strain evidence="6 7">B190/17</strain>
    </source>
</reference>
<comment type="similarity">
    <text evidence="4">Belongs to the class-I pyridoxal-phosphate-dependent aminotransferase family.</text>
</comment>
<dbReference type="InterPro" id="IPR004839">
    <property type="entry name" value="Aminotransferase_I/II_large"/>
</dbReference>
<dbReference type="Gene3D" id="3.90.1150.10">
    <property type="entry name" value="Aspartate Aminotransferase, domain 1"/>
    <property type="match status" value="1"/>
</dbReference>
<evidence type="ECO:0000313" key="7">
    <source>
        <dbReference type="Proteomes" id="UP001619911"/>
    </source>
</evidence>
<evidence type="ECO:0000256" key="3">
    <source>
        <dbReference type="ARBA" id="ARBA00022679"/>
    </source>
</evidence>
<dbReference type="Gene3D" id="3.40.640.10">
    <property type="entry name" value="Type I PLP-dependent aspartate aminotransferase-like (Major domain)"/>
    <property type="match status" value="1"/>
</dbReference>
<evidence type="ECO:0000256" key="4">
    <source>
        <dbReference type="RuleBase" id="RU000481"/>
    </source>
</evidence>
<accession>A0ABW8ICG7</accession>